<gene>
    <name evidence="2" type="ORF">DDB_G0288329</name>
</gene>
<dbReference type="VEuPathDB" id="AmoebaDB:DDB_G0288329"/>
<dbReference type="eggNOG" id="ENOG502RHSN">
    <property type="taxonomic scope" value="Eukaryota"/>
</dbReference>
<comment type="caution">
    <text evidence="2">The sequence shown here is derived from an EMBL/GenBank/DDBJ whole genome shotgun (WGS) entry which is preliminary data.</text>
</comment>
<dbReference type="SMR" id="Q54J36"/>
<proteinExistence type="predicted"/>
<dbReference type="PaxDb" id="44689-DDB0187889"/>
<evidence type="ECO:0000256" key="1">
    <source>
        <dbReference type="SAM" id="MobiDB-lite"/>
    </source>
</evidence>
<evidence type="ECO:0000313" key="3">
    <source>
        <dbReference type="Proteomes" id="UP000002195"/>
    </source>
</evidence>
<organism evidence="2 3">
    <name type="scientific">Dictyostelium discoideum</name>
    <name type="common">Social amoeba</name>
    <dbReference type="NCBI Taxonomy" id="44689"/>
    <lineage>
        <taxon>Eukaryota</taxon>
        <taxon>Amoebozoa</taxon>
        <taxon>Evosea</taxon>
        <taxon>Eumycetozoa</taxon>
        <taxon>Dictyostelia</taxon>
        <taxon>Dictyosteliales</taxon>
        <taxon>Dictyosteliaceae</taxon>
        <taxon>Dictyostelium</taxon>
    </lineage>
</organism>
<dbReference type="FunCoup" id="Q54J36">
    <property type="interactions" value="744"/>
</dbReference>
<dbReference type="dictyBase" id="DDB_G0288329"/>
<dbReference type="InParanoid" id="Q54J36"/>
<sequence>MEKIQRISDLVAAYQKVSSFKKIEKKLNNGKSYKIKKIFLMRGRYYYPAKVNRKSASHITLIKNTAMNTFQNIEEATDEEIYNRMYAARQREKMLKTSAFVQSFLGMAGQSYQKALQKHGLTSSDGTFEYNEEDDEDYEPSESDDDDDEGEQNGEEEDNSDTEDEEEQQLKQLEAKNEEDEEFEEQEIDEDEEEVDEDEENGEDEGFEMEDDFEDSE</sequence>
<reference evidence="2 3" key="1">
    <citation type="journal article" date="2005" name="Nature">
        <title>The genome of the social amoeba Dictyostelium discoideum.</title>
        <authorList>
            <consortium name="The Dictyostelium discoideum Sequencing Consortium"/>
            <person name="Eichinger L."/>
            <person name="Pachebat J.A."/>
            <person name="Glockner G."/>
            <person name="Rajandream M.A."/>
            <person name="Sucgang R."/>
            <person name="Berriman M."/>
            <person name="Song J."/>
            <person name="Olsen R."/>
            <person name="Szafranski K."/>
            <person name="Xu Q."/>
            <person name="Tunggal B."/>
            <person name="Kummerfeld S."/>
            <person name="Madera M."/>
            <person name="Konfortov B.A."/>
            <person name="Rivero F."/>
            <person name="Bankier A.T."/>
            <person name="Lehmann R."/>
            <person name="Hamlin N."/>
            <person name="Davies R."/>
            <person name="Gaudet P."/>
            <person name="Fey P."/>
            <person name="Pilcher K."/>
            <person name="Chen G."/>
            <person name="Saunders D."/>
            <person name="Sodergren E."/>
            <person name="Davis P."/>
            <person name="Kerhornou A."/>
            <person name="Nie X."/>
            <person name="Hall N."/>
            <person name="Anjard C."/>
            <person name="Hemphill L."/>
            <person name="Bason N."/>
            <person name="Farbrother P."/>
            <person name="Desany B."/>
            <person name="Just E."/>
            <person name="Morio T."/>
            <person name="Rost R."/>
            <person name="Churcher C."/>
            <person name="Cooper J."/>
            <person name="Haydock S."/>
            <person name="van Driessche N."/>
            <person name="Cronin A."/>
            <person name="Goodhead I."/>
            <person name="Muzny D."/>
            <person name="Mourier T."/>
            <person name="Pain A."/>
            <person name="Lu M."/>
            <person name="Harper D."/>
            <person name="Lindsay R."/>
            <person name="Hauser H."/>
            <person name="James K."/>
            <person name="Quiles M."/>
            <person name="Madan Babu M."/>
            <person name="Saito T."/>
            <person name="Buchrieser C."/>
            <person name="Wardroper A."/>
            <person name="Felder M."/>
            <person name="Thangavelu M."/>
            <person name="Johnson D."/>
            <person name="Knights A."/>
            <person name="Loulseged H."/>
            <person name="Mungall K."/>
            <person name="Oliver K."/>
            <person name="Price C."/>
            <person name="Quail M.A."/>
            <person name="Urushihara H."/>
            <person name="Hernandez J."/>
            <person name="Rabbinowitsch E."/>
            <person name="Steffen D."/>
            <person name="Sanders M."/>
            <person name="Ma J."/>
            <person name="Kohara Y."/>
            <person name="Sharp S."/>
            <person name="Simmonds M."/>
            <person name="Spiegler S."/>
            <person name="Tivey A."/>
            <person name="Sugano S."/>
            <person name="White B."/>
            <person name="Walker D."/>
            <person name="Woodward J."/>
            <person name="Winckler T."/>
            <person name="Tanaka Y."/>
            <person name="Shaulsky G."/>
            <person name="Schleicher M."/>
            <person name="Weinstock G."/>
            <person name="Rosenthal A."/>
            <person name="Cox E.C."/>
            <person name="Chisholm R.L."/>
            <person name="Gibbs R."/>
            <person name="Loomis W.F."/>
            <person name="Platzer M."/>
            <person name="Kay R.R."/>
            <person name="Williams J."/>
            <person name="Dear P.H."/>
            <person name="Noegel A.A."/>
            <person name="Barrell B."/>
            <person name="Kuspa A."/>
        </authorList>
    </citation>
    <scope>NUCLEOTIDE SEQUENCE [LARGE SCALE GENOMIC DNA]</scope>
    <source>
        <strain evidence="2 3">AX4</strain>
    </source>
</reference>
<dbReference type="HOGENOM" id="CLU_1274297_0_0_1"/>
<evidence type="ECO:0000313" key="2">
    <source>
        <dbReference type="EMBL" id="EAL63261.1"/>
    </source>
</evidence>
<accession>Q54J36</accession>
<feature type="compositionally biased region" description="Acidic residues" evidence="1">
    <location>
        <begin position="177"/>
        <end position="217"/>
    </location>
</feature>
<dbReference type="RefSeq" id="XP_636765.1">
    <property type="nucleotide sequence ID" value="XM_631673.1"/>
</dbReference>
<dbReference type="EMBL" id="AAFI02000111">
    <property type="protein sequence ID" value="EAL63261.1"/>
    <property type="molecule type" value="Genomic_DNA"/>
</dbReference>
<dbReference type="GeneID" id="8626568"/>
<dbReference type="Proteomes" id="UP000002195">
    <property type="component" value="Unassembled WGS sequence"/>
</dbReference>
<dbReference type="OMA" id="KNTAMNT"/>
<name>Q54J36_DICDI</name>
<feature type="compositionally biased region" description="Acidic residues" evidence="1">
    <location>
        <begin position="130"/>
        <end position="167"/>
    </location>
</feature>
<feature type="region of interest" description="Disordered" evidence="1">
    <location>
        <begin position="120"/>
        <end position="217"/>
    </location>
</feature>
<dbReference type="AlphaFoldDB" id="Q54J36"/>
<protein>
    <submittedName>
        <fullName evidence="2">Uncharacterized protein</fullName>
    </submittedName>
</protein>
<keyword evidence="3" id="KW-1185">Reference proteome</keyword>
<dbReference type="KEGG" id="ddi:DDB_G0288329"/>